<dbReference type="KEGG" id="vg:951695"/>
<dbReference type="OrthoDB" id="26639at10239"/>
<reference evidence="1 2" key="3">
    <citation type="journal article" date="1998" name="Virology">
        <title>The site-specific recombination system of the Lactobacillus species bacteriophage A2 integrates in gram-positive and gram-negative bacteria.</title>
        <authorList>
            <person name="Alvarez M.A."/>
            <person name="Herrero M."/>
            <person name="Suarez J.E."/>
        </authorList>
    </citation>
    <scope>NUCLEOTIDE SEQUENCE [LARGE SCALE GENOMIC DNA]</scope>
</reference>
<reference evidence="1 2" key="5">
    <citation type="journal article" date="2000" name="Virology">
        <title>Characterization of the DNA replication module of bacteriophage A2 and use of its origin of replication as a defense against infection during milk fermentation by Lactobacillus casei.</title>
        <authorList>
            <person name="Moscoso M."/>
            <person name="Suarez J.E."/>
        </authorList>
    </citation>
    <scope>NUCLEOTIDE SEQUENCE [LARGE SCALE GENOMIC DNA]</scope>
</reference>
<proteinExistence type="predicted"/>
<reference evidence="1 2" key="4">
    <citation type="journal article" date="1999" name="J. Virol.">
        <title>Cooperative interaction of CI protein regulates lysogeny of Lactobacillus casei by bacteriophage A2.</title>
        <authorList>
            <person name="Garcia P."/>
            <person name="Ladero V."/>
            <person name="Alonso J.C."/>
            <person name="Suarez J.E."/>
        </authorList>
    </citation>
    <scope>NUCLEOTIDE SEQUENCE [LARGE SCALE GENOMIC DNA]</scope>
</reference>
<reference evidence="1 2" key="1">
    <citation type="journal article" date="1997" name="Mol. Microbiol.">
        <title>Molecular analysis of the cos region of the Lactobacillus casei bacteriophage A2. Gene product 3, gp3, specifically binds to its downstream cos region.</title>
        <authorList>
            <person name="Garcia P."/>
            <person name="Alonso J.C."/>
            <person name="Suarez J.E."/>
        </authorList>
    </citation>
    <scope>NUCLEOTIDE SEQUENCE [LARGE SCALE GENOMIC DNA]</scope>
</reference>
<reference evidence="1 2" key="2">
    <citation type="journal article" date="1998" name="J. Bacteriol.">
        <title>Identification of the repressor-encoding gene of the Lactobacillus bacteriophage A2.</title>
        <authorList>
            <person name="Ladero V."/>
            <person name="Garcia P."/>
            <person name="Bascaran V."/>
            <person name="Herrero M."/>
            <person name="Alvarez M."/>
            <person name="Suarez J.E."/>
        </authorList>
    </citation>
    <scope>NUCLEOTIDE SEQUENCE [LARGE SCALE GENOMIC DNA]</scope>
</reference>
<dbReference type="RefSeq" id="NP_680535.1">
    <property type="nucleotide sequence ID" value="NC_004112.1"/>
</dbReference>
<dbReference type="GeneID" id="951695"/>
<dbReference type="Proteomes" id="UP000000879">
    <property type="component" value="Segment"/>
</dbReference>
<protein>
    <submittedName>
        <fullName evidence="1">Uncharacterized protein</fullName>
    </submittedName>
</protein>
<organism evidence="1 2">
    <name type="scientific">Lactobacillus phage A2</name>
    <dbReference type="NCBI Taxonomy" id="51369"/>
    <lineage>
        <taxon>Viruses</taxon>
        <taxon>Duplodnaviria</taxon>
        <taxon>Heunggongvirae</taxon>
        <taxon>Uroviricota</taxon>
        <taxon>Caudoviricetes</taxon>
        <taxon>Ashduovirus</taxon>
        <taxon>Ashduovirus A2</taxon>
    </lineage>
</organism>
<reference evidence="1 2" key="6">
    <citation type="journal article" date="2002" name="J. Bacteriol.">
        <title>The dilemma of phage taxonomy illustrated by comparative genomics of Sfi21-like Siphoviridae in lactic acid bacteria.</title>
        <authorList>
            <person name="Proux C."/>
            <person name="van Sinderen D."/>
            <person name="Suarez J."/>
            <person name="Garcia P."/>
            <person name="Ladero V."/>
            <person name="Fitzgerald G.F."/>
            <person name="Desiere F."/>
            <person name="Brussow H."/>
        </authorList>
    </citation>
    <scope>NUCLEOTIDE SEQUENCE</scope>
</reference>
<dbReference type="EMBL" id="AJ251789">
    <property type="protein sequence ID" value="CAD43923.1"/>
    <property type="molecule type" value="Genomic_DNA"/>
</dbReference>
<evidence type="ECO:0000313" key="2">
    <source>
        <dbReference type="Proteomes" id="UP000000879"/>
    </source>
</evidence>
<evidence type="ECO:0000313" key="1">
    <source>
        <dbReference type="EMBL" id="CAD43923.1"/>
    </source>
</evidence>
<sequence length="74" mass="8202">MQCRSINVIAQTDGIRVLHFGVSPGLYTQCQHDTVLMDKLKNVTQLLSNAVTGTQELLKDATASFYLPKHSAKR</sequence>
<name>Q8LTA4_9CAUD</name>
<accession>Q8LTA4</accession>
<keyword evidence="2" id="KW-1185">Reference proteome</keyword>